<reference evidence="2" key="1">
    <citation type="journal article" date="2019" name="Int. J. Syst. Evol. Microbiol.">
        <title>The Global Catalogue of Microorganisms (GCM) 10K type strain sequencing project: providing services to taxonomists for standard genome sequencing and annotation.</title>
        <authorList>
            <consortium name="The Broad Institute Genomics Platform"/>
            <consortium name="The Broad Institute Genome Sequencing Center for Infectious Disease"/>
            <person name="Wu L."/>
            <person name="Ma J."/>
        </authorList>
    </citation>
    <scope>NUCLEOTIDE SEQUENCE [LARGE SCALE GENOMIC DNA]</scope>
    <source>
        <strain evidence="2">JCM 19635</strain>
    </source>
</reference>
<protein>
    <submittedName>
        <fullName evidence="1">Uncharacterized protein</fullName>
    </submittedName>
</protein>
<proteinExistence type="predicted"/>
<dbReference type="RefSeq" id="WP_380206385.1">
    <property type="nucleotide sequence ID" value="NZ_JBHTEK010000003.1"/>
</dbReference>
<evidence type="ECO:0000313" key="1">
    <source>
        <dbReference type="EMBL" id="MFC7670681.1"/>
    </source>
</evidence>
<gene>
    <name evidence="1" type="ORF">ACFQT0_27330</name>
</gene>
<accession>A0ABW2UCZ4</accession>
<dbReference type="Proteomes" id="UP001596513">
    <property type="component" value="Unassembled WGS sequence"/>
</dbReference>
<dbReference type="EMBL" id="JBHTEK010000003">
    <property type="protein sequence ID" value="MFC7670681.1"/>
    <property type="molecule type" value="Genomic_DNA"/>
</dbReference>
<comment type="caution">
    <text evidence="1">The sequence shown here is derived from an EMBL/GenBank/DDBJ whole genome shotgun (WGS) entry which is preliminary data.</text>
</comment>
<evidence type="ECO:0000313" key="2">
    <source>
        <dbReference type="Proteomes" id="UP001596513"/>
    </source>
</evidence>
<name>A0ABW2UCZ4_9BACT</name>
<keyword evidence="2" id="KW-1185">Reference proteome</keyword>
<organism evidence="1 2">
    <name type="scientific">Hymenobacter humi</name>
    <dbReference type="NCBI Taxonomy" id="1411620"/>
    <lineage>
        <taxon>Bacteria</taxon>
        <taxon>Pseudomonadati</taxon>
        <taxon>Bacteroidota</taxon>
        <taxon>Cytophagia</taxon>
        <taxon>Cytophagales</taxon>
        <taxon>Hymenobacteraceae</taxon>
        <taxon>Hymenobacter</taxon>
    </lineage>
</organism>
<sequence>MMTTRPSAYATLPDAHQQAYLAIELLPADEAEAASLEQLRRHVQEHTHQVDLRELAPAVQEILGSAYQVGCGSSHIWVLRHGSPTRLAIIADQLTTAYRDNSASSPFQPAHDGPG</sequence>